<feature type="binding site" evidence="15">
    <location>
        <position position="451"/>
    </location>
    <ligand>
        <name>Zn(2+)</name>
        <dbReference type="ChEBI" id="CHEBI:29105"/>
        <note>catalytic</note>
    </ligand>
</feature>
<feature type="region of interest" description="Disordered" evidence="16">
    <location>
        <begin position="85"/>
        <end position="119"/>
    </location>
</feature>
<evidence type="ECO:0000256" key="5">
    <source>
        <dbReference type="ARBA" id="ARBA00022723"/>
    </source>
</evidence>
<organism evidence="20 21">
    <name type="scientific">Fragilariopsis cylindrus CCMP1102</name>
    <dbReference type="NCBI Taxonomy" id="635003"/>
    <lineage>
        <taxon>Eukaryota</taxon>
        <taxon>Sar</taxon>
        <taxon>Stramenopiles</taxon>
        <taxon>Ochrophyta</taxon>
        <taxon>Bacillariophyta</taxon>
        <taxon>Bacillariophyceae</taxon>
        <taxon>Bacillariophycidae</taxon>
        <taxon>Bacillariales</taxon>
        <taxon>Bacillariaceae</taxon>
        <taxon>Fragilariopsis</taxon>
    </lineage>
</organism>
<sequence length="520" mass="58907">MDLPWKTIYSQSTGEFDWAGGISSATTDDNDDGSTFSPLAYWSLAGTIGFTLLVYFLEGNLDARQKKSYQITEFPKELETTVAKIDAQQKNDKTDDDDDNNNNKTSKKKNDDDDKKDTIDKDKPLLEQLQAKFKSSQTYGLDKINFGMIAGTYETFESIVILLVGIMPFLWDQSIKLGGTYLGVNSDEEIKISLIFLLLQTIVGTITGLPFELYKTFNIEKKHGFNKQTYGLFFTDKVKGLVLQCVIGGPFVALLLKIIKMGGDNFYIYMWAFMFCFSVFMMTIVPVVIMPIFNTYEPLKDGDLKTSIYKLAGRLDYPLKKLFIMDGSKRSSHSNAFMFGFGANKRIVLFDTLMEQVKSSEILAILGHELGHWKLGHTLTNFAVTQVYFGVAFYFFSQCYASKDLYAAFGFDDTKSDVPTIIALMLFFQTLWAPVDKILSFVLTVFSRHCEFEADRFSVDLDMSQDLQSGLCKIHLENLGAMCPDNLYSMYHYSHPPLVERLSAMMALDDAMMLKGKKKN</sequence>
<comment type="subcellular location">
    <subcellularLocation>
        <location evidence="1">Endoplasmic reticulum membrane</location>
        <topology evidence="1">Multi-pass membrane protein</topology>
    </subcellularLocation>
</comment>
<keyword evidence="6" id="KW-0378">Hydrolase</keyword>
<comment type="catalytic activity">
    <reaction evidence="12">
        <text>Hydrolyzes the peptide bond -P2-(S-farnesyl or geranylgeranyl)C-P1'-P2'-P3'-COOH where P1' and P2' are amino acids with aliphatic side chains and P3' is any C-terminal residue.</text>
        <dbReference type="EC" id="3.4.24.84"/>
    </reaction>
</comment>
<keyword evidence="8 15" id="KW-0862">Zinc</keyword>
<dbReference type="InterPro" id="IPR032456">
    <property type="entry name" value="Peptidase_M48_N"/>
</dbReference>
<dbReference type="Proteomes" id="UP000095751">
    <property type="component" value="Unassembled WGS sequence"/>
</dbReference>
<evidence type="ECO:0000256" key="9">
    <source>
        <dbReference type="ARBA" id="ARBA00022989"/>
    </source>
</evidence>
<dbReference type="PANTHER" id="PTHR10120">
    <property type="entry name" value="CAAX PRENYL PROTEASE 1"/>
    <property type="match status" value="1"/>
</dbReference>
<keyword evidence="11 17" id="KW-0472">Membrane</keyword>
<dbReference type="InterPro" id="IPR001915">
    <property type="entry name" value="Peptidase_M48"/>
</dbReference>
<name>A0A1E7FA46_9STRA</name>
<reference evidence="20 21" key="1">
    <citation type="submission" date="2016-09" db="EMBL/GenBank/DDBJ databases">
        <title>Extensive genetic diversity and differential bi-allelic expression allows diatom success in the polar Southern Ocean.</title>
        <authorList>
            <consortium name="DOE Joint Genome Institute"/>
            <person name="Mock T."/>
            <person name="Otillar R.P."/>
            <person name="Strauss J."/>
            <person name="Dupont C."/>
            <person name="Frickenhaus S."/>
            <person name="Maumus F."/>
            <person name="Mcmullan M."/>
            <person name="Sanges R."/>
            <person name="Schmutz J."/>
            <person name="Toseland A."/>
            <person name="Valas R."/>
            <person name="Veluchamy A."/>
            <person name="Ward B.J."/>
            <person name="Allen A."/>
            <person name="Barry K."/>
            <person name="Falciatore A."/>
            <person name="Ferrante M."/>
            <person name="Fortunato A.E."/>
            <person name="Gloeckner G."/>
            <person name="Gruber A."/>
            <person name="Hipkin R."/>
            <person name="Janech M."/>
            <person name="Kroth P."/>
            <person name="Leese F."/>
            <person name="Lindquist E."/>
            <person name="Lyon B.R."/>
            <person name="Martin J."/>
            <person name="Mayer C."/>
            <person name="Parker M."/>
            <person name="Quesneville H."/>
            <person name="Raymond J."/>
            <person name="Uhlig C."/>
            <person name="Valentin K.U."/>
            <person name="Worden A.Z."/>
            <person name="Armbrust E.V."/>
            <person name="Bowler C."/>
            <person name="Green B."/>
            <person name="Moulton V."/>
            <person name="Van Oosterhout C."/>
            <person name="Grigoriev I."/>
        </authorList>
    </citation>
    <scope>NUCLEOTIDE SEQUENCE [LARGE SCALE GENOMIC DNA]</scope>
    <source>
        <strain evidence="20 21">CCMP1102</strain>
    </source>
</reference>
<keyword evidence="4 17" id="KW-0812">Transmembrane</keyword>
<keyword evidence="5 15" id="KW-0479">Metal-binding</keyword>
<dbReference type="AlphaFoldDB" id="A0A1E7FA46"/>
<dbReference type="GO" id="GO:0005789">
    <property type="term" value="C:endoplasmic reticulum membrane"/>
    <property type="evidence" value="ECO:0007669"/>
    <property type="project" value="UniProtKB-SubCell"/>
</dbReference>
<proteinExistence type="predicted"/>
<evidence type="ECO:0000256" key="14">
    <source>
        <dbReference type="PIRSR" id="PIRSR627057-1"/>
    </source>
</evidence>
<keyword evidence="21" id="KW-1185">Reference proteome</keyword>
<feature type="compositionally biased region" description="Basic and acidic residues" evidence="16">
    <location>
        <begin position="108"/>
        <end position="119"/>
    </location>
</feature>
<evidence type="ECO:0000256" key="11">
    <source>
        <dbReference type="ARBA" id="ARBA00023136"/>
    </source>
</evidence>
<dbReference type="CDD" id="cd07343">
    <property type="entry name" value="M48A_Zmpste24p_like"/>
    <property type="match status" value="1"/>
</dbReference>
<keyword evidence="7" id="KW-0256">Endoplasmic reticulum</keyword>
<feature type="transmembrane region" description="Helical" evidence="17">
    <location>
        <begin position="39"/>
        <end position="57"/>
    </location>
</feature>
<dbReference type="Pfam" id="PF16491">
    <property type="entry name" value="Peptidase_M48_N"/>
    <property type="match status" value="1"/>
</dbReference>
<dbReference type="InParanoid" id="A0A1E7FA46"/>
<evidence type="ECO:0000256" key="2">
    <source>
        <dbReference type="ARBA" id="ARBA00012336"/>
    </source>
</evidence>
<dbReference type="InterPro" id="IPR027057">
    <property type="entry name" value="CAXX_Prtase_1"/>
</dbReference>
<evidence type="ECO:0000256" key="7">
    <source>
        <dbReference type="ARBA" id="ARBA00022824"/>
    </source>
</evidence>
<protein>
    <recommendedName>
        <fullName evidence="2">Ste24 endopeptidase</fullName>
        <ecNumber evidence="2">3.4.24.84</ecNumber>
    </recommendedName>
    <alternativeName>
        <fullName evidence="13">Prenyl protein-specific endoprotease 1</fullName>
    </alternativeName>
</protein>
<evidence type="ECO:0000256" key="10">
    <source>
        <dbReference type="ARBA" id="ARBA00023049"/>
    </source>
</evidence>
<dbReference type="GO" id="GO:0046872">
    <property type="term" value="F:metal ion binding"/>
    <property type="evidence" value="ECO:0007669"/>
    <property type="project" value="UniProtKB-KW"/>
</dbReference>
<dbReference type="KEGG" id="fcy:FRACYDRAFT_275522"/>
<evidence type="ECO:0000256" key="15">
    <source>
        <dbReference type="PIRSR" id="PIRSR627057-2"/>
    </source>
</evidence>
<feature type="domain" description="CAAX prenyl protease 1 N-terminal" evidence="19">
    <location>
        <begin position="130"/>
        <end position="295"/>
    </location>
</feature>
<dbReference type="GO" id="GO:0004222">
    <property type="term" value="F:metalloendopeptidase activity"/>
    <property type="evidence" value="ECO:0007669"/>
    <property type="project" value="InterPro"/>
</dbReference>
<evidence type="ECO:0000256" key="12">
    <source>
        <dbReference type="ARBA" id="ARBA00044456"/>
    </source>
</evidence>
<feature type="domain" description="Peptidase M48" evidence="18">
    <location>
        <begin position="298"/>
        <end position="505"/>
    </location>
</feature>
<keyword evidence="3" id="KW-0645">Protease</keyword>
<dbReference type="OrthoDB" id="360839at2759"/>
<feature type="transmembrane region" description="Helical" evidence="17">
    <location>
        <begin position="241"/>
        <end position="260"/>
    </location>
</feature>
<gene>
    <name evidence="20" type="ORF">FRACYDRAFT_275522</name>
</gene>
<feature type="transmembrane region" description="Helical" evidence="17">
    <location>
        <begin position="266"/>
        <end position="290"/>
    </location>
</feature>
<dbReference type="Pfam" id="PF01435">
    <property type="entry name" value="Peptidase_M48"/>
    <property type="match status" value="1"/>
</dbReference>
<keyword evidence="10" id="KW-0482">Metalloprotease</keyword>
<evidence type="ECO:0000313" key="20">
    <source>
        <dbReference type="EMBL" id="OEU15016.1"/>
    </source>
</evidence>
<evidence type="ECO:0000256" key="3">
    <source>
        <dbReference type="ARBA" id="ARBA00022670"/>
    </source>
</evidence>
<feature type="binding site" evidence="15">
    <location>
        <position position="372"/>
    </location>
    <ligand>
        <name>Zn(2+)</name>
        <dbReference type="ChEBI" id="CHEBI:29105"/>
        <note>catalytic</note>
    </ligand>
</feature>
<evidence type="ECO:0000256" key="8">
    <source>
        <dbReference type="ARBA" id="ARBA00022833"/>
    </source>
</evidence>
<evidence type="ECO:0000256" key="13">
    <source>
        <dbReference type="ARBA" id="ARBA00083451"/>
    </source>
</evidence>
<evidence type="ECO:0000256" key="4">
    <source>
        <dbReference type="ARBA" id="ARBA00022692"/>
    </source>
</evidence>
<dbReference type="Gene3D" id="3.30.2010.10">
    <property type="entry name" value="Metalloproteases ('zincins'), catalytic domain"/>
    <property type="match status" value="1"/>
</dbReference>
<feature type="transmembrane region" description="Helical" evidence="17">
    <location>
        <begin position="190"/>
        <end position="211"/>
    </location>
</feature>
<feature type="active site" evidence="14">
    <location>
        <position position="369"/>
    </location>
</feature>
<feature type="binding site" evidence="15">
    <location>
        <position position="368"/>
    </location>
    <ligand>
        <name>Zn(2+)</name>
        <dbReference type="ChEBI" id="CHEBI:29105"/>
        <note>catalytic</note>
    </ligand>
</feature>
<feature type="active site" description="Proton donor" evidence="14">
    <location>
        <position position="455"/>
    </location>
</feature>
<dbReference type="GO" id="GO:0071586">
    <property type="term" value="P:CAAX-box protein processing"/>
    <property type="evidence" value="ECO:0007669"/>
    <property type="project" value="InterPro"/>
</dbReference>
<evidence type="ECO:0000259" key="18">
    <source>
        <dbReference type="Pfam" id="PF01435"/>
    </source>
</evidence>
<comment type="cofactor">
    <cofactor evidence="15">
        <name>Zn(2+)</name>
        <dbReference type="ChEBI" id="CHEBI:29105"/>
    </cofactor>
    <text evidence="15">Binds 1 zinc ion per subunit.</text>
</comment>
<dbReference type="EC" id="3.4.24.84" evidence="2"/>
<evidence type="ECO:0000256" key="17">
    <source>
        <dbReference type="SAM" id="Phobius"/>
    </source>
</evidence>
<evidence type="ECO:0000313" key="21">
    <source>
        <dbReference type="Proteomes" id="UP000095751"/>
    </source>
</evidence>
<evidence type="ECO:0000256" key="6">
    <source>
        <dbReference type="ARBA" id="ARBA00022801"/>
    </source>
</evidence>
<evidence type="ECO:0000256" key="1">
    <source>
        <dbReference type="ARBA" id="ARBA00004477"/>
    </source>
</evidence>
<evidence type="ECO:0000259" key="19">
    <source>
        <dbReference type="Pfam" id="PF16491"/>
    </source>
</evidence>
<dbReference type="FunFam" id="3.30.2010.10:FF:000002">
    <property type="entry name" value="CAAX prenyl protease"/>
    <property type="match status" value="1"/>
</dbReference>
<evidence type="ECO:0000256" key="16">
    <source>
        <dbReference type="SAM" id="MobiDB-lite"/>
    </source>
</evidence>
<keyword evidence="9 17" id="KW-1133">Transmembrane helix</keyword>
<accession>A0A1E7FA46</accession>
<dbReference type="EMBL" id="KV784359">
    <property type="protein sequence ID" value="OEU15016.1"/>
    <property type="molecule type" value="Genomic_DNA"/>
</dbReference>